<gene>
    <name evidence="1" type="ORF">TELCIR_13852</name>
</gene>
<reference evidence="1 2" key="1">
    <citation type="submission" date="2015-09" db="EMBL/GenBank/DDBJ databases">
        <title>Draft genome of the parasitic nematode Teladorsagia circumcincta isolate WARC Sus (inbred).</title>
        <authorList>
            <person name="Mitreva M."/>
        </authorList>
    </citation>
    <scope>NUCLEOTIDE SEQUENCE [LARGE SCALE GENOMIC DNA]</scope>
    <source>
        <strain evidence="1 2">S</strain>
    </source>
</reference>
<keyword evidence="2" id="KW-1185">Reference proteome</keyword>
<dbReference type="Proteomes" id="UP000230423">
    <property type="component" value="Unassembled WGS sequence"/>
</dbReference>
<organism evidence="1 2">
    <name type="scientific">Teladorsagia circumcincta</name>
    <name type="common">Brown stomach worm</name>
    <name type="synonym">Ostertagia circumcincta</name>
    <dbReference type="NCBI Taxonomy" id="45464"/>
    <lineage>
        <taxon>Eukaryota</taxon>
        <taxon>Metazoa</taxon>
        <taxon>Ecdysozoa</taxon>
        <taxon>Nematoda</taxon>
        <taxon>Chromadorea</taxon>
        <taxon>Rhabditida</taxon>
        <taxon>Rhabditina</taxon>
        <taxon>Rhabditomorpha</taxon>
        <taxon>Strongyloidea</taxon>
        <taxon>Trichostrongylidae</taxon>
        <taxon>Teladorsagia</taxon>
    </lineage>
</organism>
<accession>A0A2G9U2P2</accession>
<dbReference type="EMBL" id="KZ349838">
    <property type="protein sequence ID" value="PIO64517.1"/>
    <property type="molecule type" value="Genomic_DNA"/>
</dbReference>
<protein>
    <submittedName>
        <fullName evidence="1">Uncharacterized protein</fullName>
    </submittedName>
</protein>
<sequence length="128" mass="14492">MKAVEPSEDAPFHKEDVLGALGRSLDAQFIELRRAMLSLANERERNLLAKLLKMCTLSAKNSTTPEDKTEVGHELYAETIHATHWLVHCSETVDLPKLNHVSSPLGKFFGMEESRVRAEVLRSREDQH</sequence>
<dbReference type="AlphaFoldDB" id="A0A2G9U2P2"/>
<proteinExistence type="predicted"/>
<name>A0A2G9U2P2_TELCI</name>
<evidence type="ECO:0000313" key="1">
    <source>
        <dbReference type="EMBL" id="PIO64517.1"/>
    </source>
</evidence>
<dbReference type="OrthoDB" id="10249612at2759"/>
<evidence type="ECO:0000313" key="2">
    <source>
        <dbReference type="Proteomes" id="UP000230423"/>
    </source>
</evidence>